<dbReference type="InterPro" id="IPR004648">
    <property type="entry name" value="Oligpept_transpt"/>
</dbReference>
<evidence type="ECO:0000256" key="3">
    <source>
        <dbReference type="ARBA" id="ARBA00022448"/>
    </source>
</evidence>
<keyword evidence="5" id="KW-0571">Peptide transport</keyword>
<evidence type="ECO:0000256" key="4">
    <source>
        <dbReference type="ARBA" id="ARBA00022692"/>
    </source>
</evidence>
<feature type="transmembrane region" description="Helical" evidence="10">
    <location>
        <begin position="317"/>
        <end position="336"/>
    </location>
</feature>
<evidence type="ECO:0000256" key="2">
    <source>
        <dbReference type="ARBA" id="ARBA00008807"/>
    </source>
</evidence>
<feature type="transmembrane region" description="Helical" evidence="10">
    <location>
        <begin position="535"/>
        <end position="555"/>
    </location>
</feature>
<accession>A0AAJ0G1C4</accession>
<dbReference type="GO" id="GO:0015031">
    <property type="term" value="P:protein transport"/>
    <property type="evidence" value="ECO:0007669"/>
    <property type="project" value="UniProtKB-KW"/>
</dbReference>
<dbReference type="NCBIfam" id="TIGR00728">
    <property type="entry name" value="OPT_sfam"/>
    <property type="match status" value="1"/>
</dbReference>
<gene>
    <name evidence="11" type="ORF">QQS21_002267</name>
</gene>
<feature type="transmembrane region" description="Helical" evidence="10">
    <location>
        <begin position="425"/>
        <end position="445"/>
    </location>
</feature>
<feature type="transmembrane region" description="Helical" evidence="10">
    <location>
        <begin position="503"/>
        <end position="523"/>
    </location>
</feature>
<feature type="transmembrane region" description="Helical" evidence="10">
    <location>
        <begin position="682"/>
        <end position="699"/>
    </location>
</feature>
<feature type="transmembrane region" description="Helical" evidence="10">
    <location>
        <begin position="733"/>
        <end position="756"/>
    </location>
</feature>
<reference evidence="11" key="1">
    <citation type="submission" date="2023-06" db="EMBL/GenBank/DDBJ databases">
        <title>Conoideocrella luteorostrata (Hypocreales: Clavicipitaceae), a potential biocontrol fungus for elongate hemlock scale in United States Christmas tree production areas.</title>
        <authorList>
            <person name="Barrett H."/>
            <person name="Lovett B."/>
            <person name="Macias A.M."/>
            <person name="Stajich J.E."/>
            <person name="Kasson M.T."/>
        </authorList>
    </citation>
    <scope>NUCLEOTIDE SEQUENCE</scope>
    <source>
        <strain evidence="11">ARSEF 14590</strain>
    </source>
</reference>
<feature type="transmembrane region" description="Helical" evidence="10">
    <location>
        <begin position="105"/>
        <end position="123"/>
    </location>
</feature>
<name>A0AAJ0G1C4_9HYPO</name>
<evidence type="ECO:0000313" key="12">
    <source>
        <dbReference type="Proteomes" id="UP001251528"/>
    </source>
</evidence>
<dbReference type="InterPro" id="IPR004813">
    <property type="entry name" value="OPT"/>
</dbReference>
<keyword evidence="6" id="KW-0653">Protein transport</keyword>
<evidence type="ECO:0000256" key="9">
    <source>
        <dbReference type="SAM" id="MobiDB-lite"/>
    </source>
</evidence>
<feature type="transmembrane region" description="Helical" evidence="10">
    <location>
        <begin position="705"/>
        <end position="721"/>
    </location>
</feature>
<keyword evidence="3" id="KW-0813">Transport</keyword>
<feature type="transmembrane region" description="Helical" evidence="10">
    <location>
        <begin position="659"/>
        <end position="675"/>
    </location>
</feature>
<dbReference type="Proteomes" id="UP001251528">
    <property type="component" value="Unassembled WGS sequence"/>
</dbReference>
<comment type="similarity">
    <text evidence="2">Belongs to the oligopeptide OPT transporter family.</text>
</comment>
<feature type="region of interest" description="Disordered" evidence="9">
    <location>
        <begin position="1"/>
        <end position="31"/>
    </location>
</feature>
<evidence type="ECO:0000256" key="1">
    <source>
        <dbReference type="ARBA" id="ARBA00004141"/>
    </source>
</evidence>
<feature type="transmembrane region" description="Helical" evidence="10">
    <location>
        <begin position="348"/>
        <end position="370"/>
    </location>
</feature>
<feature type="transmembrane region" description="Helical" evidence="10">
    <location>
        <begin position="209"/>
        <end position="227"/>
    </location>
</feature>
<dbReference type="AlphaFoldDB" id="A0AAJ0G1C4"/>
<feature type="transmembrane region" description="Helical" evidence="10">
    <location>
        <begin position="587"/>
        <end position="608"/>
    </location>
</feature>
<evidence type="ECO:0000256" key="8">
    <source>
        <dbReference type="ARBA" id="ARBA00023136"/>
    </source>
</evidence>
<keyword evidence="12" id="KW-1185">Reference proteome</keyword>
<feature type="transmembrane region" description="Helical" evidence="10">
    <location>
        <begin position="233"/>
        <end position="255"/>
    </location>
</feature>
<evidence type="ECO:0000256" key="7">
    <source>
        <dbReference type="ARBA" id="ARBA00022989"/>
    </source>
</evidence>
<evidence type="ECO:0000256" key="6">
    <source>
        <dbReference type="ARBA" id="ARBA00022927"/>
    </source>
</evidence>
<dbReference type="PANTHER" id="PTHR22601">
    <property type="entry name" value="ISP4 LIKE PROTEIN"/>
    <property type="match status" value="1"/>
</dbReference>
<feature type="transmembrane region" description="Helical" evidence="10">
    <location>
        <begin position="629"/>
        <end position="647"/>
    </location>
</feature>
<comment type="caution">
    <text evidence="11">The sequence shown here is derived from an EMBL/GenBank/DDBJ whole genome shotgun (WGS) entry which is preliminary data.</text>
</comment>
<proteinExistence type="inferred from homology"/>
<evidence type="ECO:0000256" key="5">
    <source>
        <dbReference type="ARBA" id="ARBA00022856"/>
    </source>
</evidence>
<dbReference type="EMBL" id="JASWJB010000026">
    <property type="protein sequence ID" value="KAK2609185.1"/>
    <property type="molecule type" value="Genomic_DNA"/>
</dbReference>
<dbReference type="GO" id="GO:0016020">
    <property type="term" value="C:membrane"/>
    <property type="evidence" value="ECO:0007669"/>
    <property type="project" value="UniProtKB-SubCell"/>
</dbReference>
<evidence type="ECO:0000256" key="10">
    <source>
        <dbReference type="SAM" id="Phobius"/>
    </source>
</evidence>
<dbReference type="NCBIfam" id="TIGR00727">
    <property type="entry name" value="ISP4_OPT"/>
    <property type="match status" value="1"/>
</dbReference>
<keyword evidence="7 10" id="KW-1133">Transmembrane helix</keyword>
<feature type="transmembrane region" description="Helical" evidence="10">
    <location>
        <begin position="477"/>
        <end position="497"/>
    </location>
</feature>
<organism evidence="11 12">
    <name type="scientific">Conoideocrella luteorostrata</name>
    <dbReference type="NCBI Taxonomy" id="1105319"/>
    <lineage>
        <taxon>Eukaryota</taxon>
        <taxon>Fungi</taxon>
        <taxon>Dikarya</taxon>
        <taxon>Ascomycota</taxon>
        <taxon>Pezizomycotina</taxon>
        <taxon>Sordariomycetes</taxon>
        <taxon>Hypocreomycetidae</taxon>
        <taxon>Hypocreales</taxon>
        <taxon>Clavicipitaceae</taxon>
        <taxon>Conoideocrella</taxon>
    </lineage>
</organism>
<keyword evidence="8 10" id="KW-0472">Membrane</keyword>
<feature type="transmembrane region" description="Helical" evidence="10">
    <location>
        <begin position="276"/>
        <end position="297"/>
    </location>
</feature>
<sequence>MGLKSRFGLSQRSMSHASEAAGETPVGVMGDPTQELKAFRRQHKWDPFLDNEKLDTIDDALGSENLEKQAAVDETLIQDDSPYAEVRASVPPTDDDDLPVDTLRAWFLGAILCTIVAACNVLLSMHVSSANISSTVVQLIAYPLGVGLAKVLPNKEHNILGLRFNLNPGPFNVKEHTIITMMTAAGSTYSYAIDILLAQEVFYNQHFGWGFQILLIISTQAMGFGLAGVARRFLVWPASMVWPANLVTCTIMHSLHKHQGSDPATTNGWSISRYRFFIIVAGATFVYQWIPEVFATFLQYFTFVCWIAPNNVVVNQLFGHASGLGILPITFDWLGVSSWLGSPLQTPLFAILNVGFGLLICVVGAIGLAYGGPVEYKYLPLSANKNWDRFAKQYNTSRILSPDYTVNETAYQEYSPILLGATFSLSYGMSFATLMSTIFHVGLFYGPDIWRRAFGARSEEPDVHMKLMRKYKEAPQWWFMVIFAINFAFGMIASQVWSTHLPWWAYIVCILIAVVLFVPIGMIQAITNQQPGLNVITEMIFGYMLPGRPVAMMLFKSWGYMTCANGLTYISDMKIGHYMKVPPRSMFAAQAFAVIWLSLVQIATYNFVIGNINKICEEDQPQGLICPNAVTFYNASVIWGVIGPARVFGSGGIYSWTNWFWFIGAACPTIQYFVARRYPRSFARFIIWPAIFSACGLVPPATLYYLLPWVIVGVIFNGWIRRRFFGWWSQYNFVLSGALDIGSRLCVVLVALGLGLSGKNFPDWWGTTVFTNTLDYKKMARTRTFIPNVTEPIGPSHW</sequence>
<evidence type="ECO:0000313" key="11">
    <source>
        <dbReference type="EMBL" id="KAK2609185.1"/>
    </source>
</evidence>
<dbReference type="GO" id="GO:0035673">
    <property type="term" value="F:oligopeptide transmembrane transporter activity"/>
    <property type="evidence" value="ECO:0007669"/>
    <property type="project" value="InterPro"/>
</dbReference>
<keyword evidence="4 10" id="KW-0812">Transmembrane</keyword>
<protein>
    <submittedName>
        <fullName evidence="11">Uncharacterized protein</fullName>
    </submittedName>
</protein>
<dbReference type="Pfam" id="PF03169">
    <property type="entry name" value="OPT"/>
    <property type="match status" value="1"/>
</dbReference>
<comment type="subcellular location">
    <subcellularLocation>
        <location evidence="1">Membrane</location>
        <topology evidence="1">Multi-pass membrane protein</topology>
    </subcellularLocation>
</comment>